<dbReference type="Gene3D" id="3.90.228.10">
    <property type="match status" value="1"/>
</dbReference>
<dbReference type="PANTHER" id="PTHR31681">
    <property type="entry name" value="C2H2-LIKE ZINC FINGER PROTEIN"/>
    <property type="match status" value="1"/>
</dbReference>
<feature type="region of interest" description="Disordered" evidence="1">
    <location>
        <begin position="16"/>
        <end position="42"/>
    </location>
</feature>
<reference evidence="2 3" key="1">
    <citation type="submission" date="2019-04" db="EMBL/GenBank/DDBJ databases">
        <title>An improved genome assembly and genetic linkage map for asparagus bean, Vigna unguiculata ssp. sesquipedialis.</title>
        <authorList>
            <person name="Xia Q."/>
            <person name="Zhang R."/>
            <person name="Dong Y."/>
        </authorList>
    </citation>
    <scope>NUCLEOTIDE SEQUENCE [LARGE SCALE GENOMIC DNA]</scope>
    <source>
        <tissue evidence="2">Leaf</tissue>
    </source>
</reference>
<proteinExistence type="predicted"/>
<evidence type="ECO:0000313" key="2">
    <source>
        <dbReference type="EMBL" id="QCD83681.1"/>
    </source>
</evidence>
<dbReference type="Proteomes" id="UP000501690">
    <property type="component" value="Linkage Group LG2"/>
</dbReference>
<feature type="compositionally biased region" description="Basic and acidic residues" evidence="1">
    <location>
        <begin position="17"/>
        <end position="38"/>
    </location>
</feature>
<organism evidence="2 3">
    <name type="scientific">Vigna unguiculata</name>
    <name type="common">Cowpea</name>
    <dbReference type="NCBI Taxonomy" id="3917"/>
    <lineage>
        <taxon>Eukaryota</taxon>
        <taxon>Viridiplantae</taxon>
        <taxon>Streptophyta</taxon>
        <taxon>Embryophyta</taxon>
        <taxon>Tracheophyta</taxon>
        <taxon>Spermatophyta</taxon>
        <taxon>Magnoliopsida</taxon>
        <taxon>eudicotyledons</taxon>
        <taxon>Gunneridae</taxon>
        <taxon>Pentapetalae</taxon>
        <taxon>rosids</taxon>
        <taxon>fabids</taxon>
        <taxon>Fabales</taxon>
        <taxon>Fabaceae</taxon>
        <taxon>Papilionoideae</taxon>
        <taxon>50 kb inversion clade</taxon>
        <taxon>NPAAA clade</taxon>
        <taxon>indigoferoid/millettioid clade</taxon>
        <taxon>Phaseoleae</taxon>
        <taxon>Vigna</taxon>
    </lineage>
</organism>
<protein>
    <submittedName>
        <fullName evidence="2">PolyADP-ribose polymerase</fullName>
    </submittedName>
</protein>
<dbReference type="SUPFAM" id="SSF56399">
    <property type="entry name" value="ADP-ribosylation"/>
    <property type="match status" value="1"/>
</dbReference>
<dbReference type="PANTHER" id="PTHR31681:SF29">
    <property type="entry name" value="C2H2-LIKE ZINC FINGER PROTEIN"/>
    <property type="match status" value="1"/>
</dbReference>
<keyword evidence="3" id="KW-1185">Reference proteome</keyword>
<gene>
    <name evidence="2" type="ORF">DEO72_LG2g4028</name>
</gene>
<evidence type="ECO:0000256" key="1">
    <source>
        <dbReference type="SAM" id="MobiDB-lite"/>
    </source>
</evidence>
<accession>A0A4D6L594</accession>
<dbReference type="Gramene" id="Vigun03g159100.1.v1.2">
    <property type="protein sequence ID" value="Vigun03g159100.1.v1.2"/>
    <property type="gene ID" value="Vigun03g159100.v1.2"/>
</dbReference>
<dbReference type="AlphaFoldDB" id="A0A4D6L594"/>
<evidence type="ECO:0000313" key="3">
    <source>
        <dbReference type="Proteomes" id="UP000501690"/>
    </source>
</evidence>
<dbReference type="EMBL" id="CP039346">
    <property type="protein sequence ID" value="QCD83681.1"/>
    <property type="molecule type" value="Genomic_DNA"/>
</dbReference>
<sequence>MSEVWHVLKKSLHCRSHSSEVHDPQAKRRDQRNKRESKNQVSHEIFLDRSSGEIKICTCYPIEEPLSHSPRKTKVSIVSSKTPSRCPAKTKLVSSKTHCVDCDECVVFSKKKVPVKDFNNPPVSTRHRGFEDKMKSCDTVEEHQNHLHSVIQLEREDSSSKIIEQICEGNFTESNAIECVLRVQSKQESFAWYEECREMVRVKAETLENEHPRCLVDGNELLRFHGTTLACSLASTLCSSDQCGVCQILKHGFSSNQQLFHGALGVCTSSSSAKAIHSISSSNNKSVRRKCVMLCRVIAGRIHNPLQEIQEITHRGFDSLVKKMRDHSEIEELVVLNPRAVLPCFLVIYNL</sequence>
<name>A0A4D6L594_VIGUN</name>
<dbReference type="OrthoDB" id="9514740at2759"/>